<gene>
    <name evidence="1" type="ORF">DT351_07375</name>
</gene>
<dbReference type="EMBL" id="CP031003">
    <property type="protein sequence ID" value="AXN36199.1"/>
    <property type="molecule type" value="Genomic_DNA"/>
</dbReference>
<organism evidence="1 2">
    <name type="scientific">Latilactobacillus curvatus</name>
    <name type="common">Lactobacillus curvatus</name>
    <dbReference type="NCBI Taxonomy" id="28038"/>
    <lineage>
        <taxon>Bacteria</taxon>
        <taxon>Bacillati</taxon>
        <taxon>Bacillota</taxon>
        <taxon>Bacilli</taxon>
        <taxon>Lactobacillales</taxon>
        <taxon>Lactobacillaceae</taxon>
        <taxon>Latilactobacillus</taxon>
    </lineage>
</organism>
<accession>A0A385AER6</accession>
<evidence type="ECO:0008006" key="3">
    <source>
        <dbReference type="Google" id="ProtNLM"/>
    </source>
</evidence>
<reference evidence="1 2" key="1">
    <citation type="submission" date="2018-07" db="EMBL/GenBank/DDBJ databases">
        <title>Lactobacillus curvatus genome sequence.</title>
        <authorList>
            <person name="Prechtl R."/>
        </authorList>
    </citation>
    <scope>NUCLEOTIDE SEQUENCE [LARGE SCALE GENOMIC DNA]</scope>
    <source>
        <strain evidence="1 2">TMW 1.1928</strain>
    </source>
</reference>
<dbReference type="Proteomes" id="UP000257607">
    <property type="component" value="Chromosome"/>
</dbReference>
<proteinExistence type="predicted"/>
<name>A0A385AER6_LATCU</name>
<dbReference type="AlphaFoldDB" id="A0A385AER6"/>
<protein>
    <recommendedName>
        <fullName evidence="3">Phage protein</fullName>
    </recommendedName>
</protein>
<evidence type="ECO:0000313" key="1">
    <source>
        <dbReference type="EMBL" id="AXN36199.1"/>
    </source>
</evidence>
<sequence length="258" mass="29511">MDNDIVPALLESIRNDFDQRAFNSAKLKTAVQLLKNKKATYIDINDYSVEIGQILAEVLGANVTAELLPDGRMYFNIADRVINETLQKNYDLIVGYANDVQTQLNRDANIHMRAQVPDLNQDRVDGIVNRVSSEADFDKIKWLLNEPIVTFSQSIVDDVLQSNVEFQAKSGLRPKITRRVVGKACKWCSSLAGSYDYFDKPEEIYQRHERCRCTVEYDPGSGRRQDVWSKKWVDPQRETKIEARKQLNIKKKTPAPSA</sequence>
<evidence type="ECO:0000313" key="2">
    <source>
        <dbReference type="Proteomes" id="UP000257607"/>
    </source>
</evidence>
<dbReference type="RefSeq" id="WP_116843655.1">
    <property type="nucleotide sequence ID" value="NZ_CP031003.1"/>
</dbReference>